<accession>A0A375Z4S8</accession>
<evidence type="ECO:0000313" key="2">
    <source>
        <dbReference type="Proteomes" id="UP000252015"/>
    </source>
</evidence>
<organism evidence="1 2">
    <name type="scientific">Mycobacterium shimoidei</name>
    <dbReference type="NCBI Taxonomy" id="29313"/>
    <lineage>
        <taxon>Bacteria</taxon>
        <taxon>Bacillati</taxon>
        <taxon>Actinomycetota</taxon>
        <taxon>Actinomycetes</taxon>
        <taxon>Mycobacteriales</taxon>
        <taxon>Mycobacteriaceae</taxon>
        <taxon>Mycobacterium</taxon>
    </lineage>
</organism>
<keyword evidence="2" id="KW-1185">Reference proteome</keyword>
<reference evidence="1 2" key="1">
    <citation type="submission" date="2018-05" db="EMBL/GenBank/DDBJ databases">
        <authorList>
            <consortium name="IHU Genomes"/>
        </authorList>
    </citation>
    <scope>NUCLEOTIDE SEQUENCE [LARGE SCALE GENOMIC DNA]</scope>
    <source>
        <strain evidence="1 2">P7336</strain>
    </source>
</reference>
<protein>
    <submittedName>
        <fullName evidence="1">Uncharacterized protein</fullName>
    </submittedName>
</protein>
<sequence length="34" mass="4587">MKRLRQRLRLWRYRRWETRYLLRYLDGSDRFDVL</sequence>
<dbReference type="AlphaFoldDB" id="A0A375Z4S8"/>
<gene>
    <name evidence="1" type="ORF">MSP7336_04414</name>
</gene>
<evidence type="ECO:0000313" key="1">
    <source>
        <dbReference type="EMBL" id="SRX96139.1"/>
    </source>
</evidence>
<dbReference type="Proteomes" id="UP000252015">
    <property type="component" value="Unassembled WGS sequence"/>
</dbReference>
<name>A0A375Z4S8_MYCSH</name>
<dbReference type="EMBL" id="UEGW01000001">
    <property type="protein sequence ID" value="SRX96139.1"/>
    <property type="molecule type" value="Genomic_DNA"/>
</dbReference>
<proteinExistence type="predicted"/>